<evidence type="ECO:0000256" key="2">
    <source>
        <dbReference type="ARBA" id="ARBA00007935"/>
    </source>
</evidence>
<name>A0A494WWE9_9FIRM</name>
<dbReference type="GO" id="GO:0005886">
    <property type="term" value="C:plasma membrane"/>
    <property type="evidence" value="ECO:0007669"/>
    <property type="project" value="UniProtKB-SubCell"/>
</dbReference>
<dbReference type="GO" id="GO:0033214">
    <property type="term" value="P:siderophore-iron import into cell"/>
    <property type="evidence" value="ECO:0007669"/>
    <property type="project" value="TreeGrafter"/>
</dbReference>
<accession>A0A494WWE9</accession>
<comment type="caution">
    <text evidence="9">The sequence shown here is derived from an EMBL/GenBank/DDBJ whole genome shotgun (WGS) entry which is preliminary data.</text>
</comment>
<proteinExistence type="inferred from homology"/>
<evidence type="ECO:0000256" key="8">
    <source>
        <dbReference type="SAM" id="Phobius"/>
    </source>
</evidence>
<evidence type="ECO:0000256" key="6">
    <source>
        <dbReference type="ARBA" id="ARBA00022989"/>
    </source>
</evidence>
<feature type="transmembrane region" description="Helical" evidence="8">
    <location>
        <begin position="152"/>
        <end position="176"/>
    </location>
</feature>
<keyword evidence="4" id="KW-1003">Cell membrane</keyword>
<feature type="transmembrane region" description="Helical" evidence="8">
    <location>
        <begin position="68"/>
        <end position="88"/>
    </location>
</feature>
<dbReference type="InterPro" id="IPR037294">
    <property type="entry name" value="ABC_BtuC-like"/>
</dbReference>
<sequence>MFFKEKTGRYYIFIIIFAFLVGALFLLNLSLGSVPVPLKEVYRVVLHQPVDNTTFQAVIWKIRLPRSLATLFGGAALATGGLLLQIFFRNPIVGPYVLGISSGATLLVALVMLTSLSVGLTIHPFALSMAAFLGALLVMILVLAVANRVRNVVTLLVVGLMMGYLCSAVSSILIALAEKEKVHGFVLWTLGSFSGFTWDELVVLMGLSGPLLLCSLLLCKPLNAFLLGEDYARSMGVNIRCFRVAIVMLASALAGLVTAFAGPVAFIGLAVPHMARLSLGTSDNRALLPATILLGATVASLCDLVARMALSPVELPISAITSFFGAPIVIGLLLKRRTAL</sequence>
<keyword evidence="5 8" id="KW-0812">Transmembrane</keyword>
<dbReference type="PANTHER" id="PTHR30472">
    <property type="entry name" value="FERRIC ENTEROBACTIN TRANSPORT SYSTEM PERMEASE PROTEIN"/>
    <property type="match status" value="1"/>
</dbReference>
<dbReference type="CDD" id="cd06550">
    <property type="entry name" value="TM_ABC_iron-siderophores_like"/>
    <property type="match status" value="1"/>
</dbReference>
<evidence type="ECO:0000256" key="1">
    <source>
        <dbReference type="ARBA" id="ARBA00004651"/>
    </source>
</evidence>
<evidence type="ECO:0000256" key="3">
    <source>
        <dbReference type="ARBA" id="ARBA00022448"/>
    </source>
</evidence>
<dbReference type="EMBL" id="RBWE01000001">
    <property type="protein sequence ID" value="RKO66582.1"/>
    <property type="molecule type" value="Genomic_DNA"/>
</dbReference>
<feature type="transmembrane region" description="Helical" evidence="8">
    <location>
        <begin position="240"/>
        <end position="266"/>
    </location>
</feature>
<comment type="similarity">
    <text evidence="2">Belongs to the binding-protein-dependent transport system permease family. FecCD subfamily.</text>
</comment>
<evidence type="ECO:0000256" key="5">
    <source>
        <dbReference type="ARBA" id="ARBA00022692"/>
    </source>
</evidence>
<dbReference type="RefSeq" id="WP_121451015.1">
    <property type="nucleotide sequence ID" value="NZ_RBWE01000001.1"/>
</dbReference>
<comment type="subcellular location">
    <subcellularLocation>
        <location evidence="1">Cell membrane</location>
        <topology evidence="1">Multi-pass membrane protein</topology>
    </subcellularLocation>
</comment>
<reference evidence="9 10" key="1">
    <citation type="submission" date="2018-10" db="EMBL/GenBank/DDBJ databases">
        <authorList>
            <person name="Grouzdev D.S."/>
            <person name="Krutkina M.S."/>
            <person name="Tourova T.P."/>
            <person name="Nazina T.N."/>
        </authorList>
    </citation>
    <scope>NUCLEOTIDE SEQUENCE [LARGE SCALE GENOMIC DNA]</scope>
    <source>
        <strain evidence="9 10">435</strain>
    </source>
</reference>
<feature type="transmembrane region" description="Helical" evidence="8">
    <location>
        <begin position="196"/>
        <end position="219"/>
    </location>
</feature>
<evidence type="ECO:0000256" key="7">
    <source>
        <dbReference type="ARBA" id="ARBA00023136"/>
    </source>
</evidence>
<evidence type="ECO:0000313" key="9">
    <source>
        <dbReference type="EMBL" id="RKO66582.1"/>
    </source>
</evidence>
<dbReference type="AlphaFoldDB" id="A0A494WWE9"/>
<feature type="transmembrane region" description="Helical" evidence="8">
    <location>
        <begin position="12"/>
        <end position="31"/>
    </location>
</feature>
<organism evidence="9 10">
    <name type="scientific">Desulfofundulus salinus</name>
    <dbReference type="NCBI Taxonomy" id="2419843"/>
    <lineage>
        <taxon>Bacteria</taxon>
        <taxon>Bacillati</taxon>
        <taxon>Bacillota</taxon>
        <taxon>Clostridia</taxon>
        <taxon>Eubacteriales</taxon>
        <taxon>Peptococcaceae</taxon>
        <taxon>Desulfofundulus</taxon>
    </lineage>
</organism>
<dbReference type="InterPro" id="IPR000522">
    <property type="entry name" value="ABC_transptr_permease_BtuC"/>
</dbReference>
<protein>
    <submittedName>
        <fullName evidence="9">Iron ABC transporter permease</fullName>
    </submittedName>
</protein>
<evidence type="ECO:0000256" key="4">
    <source>
        <dbReference type="ARBA" id="ARBA00022475"/>
    </source>
</evidence>
<feature type="transmembrane region" description="Helical" evidence="8">
    <location>
        <begin position="122"/>
        <end position="145"/>
    </location>
</feature>
<keyword evidence="7 8" id="KW-0472">Membrane</keyword>
<gene>
    <name evidence="9" type="ORF">D7024_06230</name>
</gene>
<dbReference type="OrthoDB" id="9792889at2"/>
<keyword evidence="3" id="KW-0813">Transport</keyword>
<feature type="transmembrane region" description="Helical" evidence="8">
    <location>
        <begin position="313"/>
        <end position="334"/>
    </location>
</feature>
<dbReference type="Pfam" id="PF01032">
    <property type="entry name" value="FecCD"/>
    <property type="match status" value="1"/>
</dbReference>
<dbReference type="GO" id="GO:0022857">
    <property type="term" value="F:transmembrane transporter activity"/>
    <property type="evidence" value="ECO:0007669"/>
    <property type="project" value="InterPro"/>
</dbReference>
<evidence type="ECO:0000313" key="10">
    <source>
        <dbReference type="Proteomes" id="UP000271256"/>
    </source>
</evidence>
<keyword evidence="6 8" id="KW-1133">Transmembrane helix</keyword>
<feature type="transmembrane region" description="Helical" evidence="8">
    <location>
        <begin position="95"/>
        <end position="116"/>
    </location>
</feature>
<dbReference type="SUPFAM" id="SSF81345">
    <property type="entry name" value="ABC transporter involved in vitamin B12 uptake, BtuC"/>
    <property type="match status" value="1"/>
</dbReference>
<dbReference type="PANTHER" id="PTHR30472:SF41">
    <property type="entry name" value="TRANSPORT SYSTEM PERMEASE PROTEIN"/>
    <property type="match status" value="1"/>
</dbReference>
<dbReference type="Gene3D" id="1.10.3470.10">
    <property type="entry name" value="ABC transporter involved in vitamin B12 uptake, BtuC"/>
    <property type="match status" value="1"/>
</dbReference>
<keyword evidence="10" id="KW-1185">Reference proteome</keyword>
<dbReference type="Proteomes" id="UP000271256">
    <property type="component" value="Unassembled WGS sequence"/>
</dbReference>